<name>A0ABR7WI82_9ACTN</name>
<protein>
    <submittedName>
        <fullName evidence="2">Uncharacterized protein</fullName>
    </submittedName>
</protein>
<gene>
    <name evidence="2" type="ORF">IDF66_23005</name>
</gene>
<sequence>MPDIHQRRHHESLQRLSGLPGSDPELIRLAESAAGFRAMADMLHACPDARYEVPAFTVDPRIGGAV</sequence>
<proteinExistence type="predicted"/>
<dbReference type="Proteomes" id="UP000602395">
    <property type="component" value="Unassembled WGS sequence"/>
</dbReference>
<comment type="caution">
    <text evidence="2">The sequence shown here is derived from an EMBL/GenBank/DDBJ whole genome shotgun (WGS) entry which is preliminary data.</text>
</comment>
<organism evidence="2 3">
    <name type="scientific">Gordonia hankookensis</name>
    <dbReference type="NCBI Taxonomy" id="589403"/>
    <lineage>
        <taxon>Bacteria</taxon>
        <taxon>Bacillati</taxon>
        <taxon>Actinomycetota</taxon>
        <taxon>Actinomycetes</taxon>
        <taxon>Mycobacteriales</taxon>
        <taxon>Gordoniaceae</taxon>
        <taxon>Gordonia</taxon>
    </lineage>
</organism>
<feature type="region of interest" description="Disordered" evidence="1">
    <location>
        <begin position="1"/>
        <end position="21"/>
    </location>
</feature>
<reference evidence="2 3" key="1">
    <citation type="submission" date="2020-09" db="EMBL/GenBank/DDBJ databases">
        <title>Novel species in genus Gordonia.</title>
        <authorList>
            <person name="Zhang G."/>
        </authorList>
    </citation>
    <scope>NUCLEOTIDE SEQUENCE [LARGE SCALE GENOMIC DNA]</scope>
    <source>
        <strain evidence="2 3">ON-33</strain>
    </source>
</reference>
<evidence type="ECO:0000313" key="2">
    <source>
        <dbReference type="EMBL" id="MBD1322459.1"/>
    </source>
</evidence>
<dbReference type="EMBL" id="JACWMS010000006">
    <property type="protein sequence ID" value="MBD1322459.1"/>
    <property type="molecule type" value="Genomic_DNA"/>
</dbReference>
<evidence type="ECO:0000313" key="3">
    <source>
        <dbReference type="Proteomes" id="UP000602395"/>
    </source>
</evidence>
<dbReference type="RefSeq" id="WP_164310523.1">
    <property type="nucleotide sequence ID" value="NZ_BAABAD010000005.1"/>
</dbReference>
<feature type="compositionally biased region" description="Basic residues" evidence="1">
    <location>
        <begin position="1"/>
        <end position="10"/>
    </location>
</feature>
<evidence type="ECO:0000256" key="1">
    <source>
        <dbReference type="SAM" id="MobiDB-lite"/>
    </source>
</evidence>
<keyword evidence="3" id="KW-1185">Reference proteome</keyword>
<accession>A0ABR7WI82</accession>